<dbReference type="RefSeq" id="WP_379042855.1">
    <property type="nucleotide sequence ID" value="NZ_JBHULZ010000004.1"/>
</dbReference>
<dbReference type="InterPro" id="IPR007621">
    <property type="entry name" value="TPM_dom"/>
</dbReference>
<reference evidence="3" key="1">
    <citation type="journal article" date="2019" name="Int. J. Syst. Evol. Microbiol.">
        <title>The Global Catalogue of Microorganisms (GCM) 10K type strain sequencing project: providing services to taxonomists for standard genome sequencing and annotation.</title>
        <authorList>
            <consortium name="The Broad Institute Genomics Platform"/>
            <consortium name="The Broad Institute Genome Sequencing Center for Infectious Disease"/>
            <person name="Wu L."/>
            <person name="Ma J."/>
        </authorList>
    </citation>
    <scope>NUCLEOTIDE SEQUENCE [LARGE SCALE GENOMIC DNA]</scope>
    <source>
        <strain evidence="3">KCTC 42255</strain>
    </source>
</reference>
<feature type="domain" description="TPM" evidence="1">
    <location>
        <begin position="4"/>
        <end position="119"/>
    </location>
</feature>
<proteinExistence type="predicted"/>
<dbReference type="Gene3D" id="3.10.310.50">
    <property type="match status" value="1"/>
</dbReference>
<protein>
    <submittedName>
        <fullName evidence="2">TPM domain-containing protein</fullName>
    </submittedName>
</protein>
<sequence length="144" mass="16535">MAIQLFTQQDENEIINAIKAAEKNTSGEIRVHLESKCKGPAFERAKEVFEKLEMHQTEQKNGVLFYVALEDHLFYILGDQGINDRVEANFWESTKELVIEYFKKAEFKQGLIAGILKAGEQLQNYFPYQADDVNELSDEISKGK</sequence>
<keyword evidence="3" id="KW-1185">Reference proteome</keyword>
<accession>A0ABW5SA35</accession>
<gene>
    <name evidence="2" type="ORF">ACFSQ0_00975</name>
</gene>
<name>A0ABW5SA35_9FLAO</name>
<evidence type="ECO:0000259" key="1">
    <source>
        <dbReference type="Pfam" id="PF04536"/>
    </source>
</evidence>
<evidence type="ECO:0000313" key="2">
    <source>
        <dbReference type="EMBL" id="MFD2696556.1"/>
    </source>
</evidence>
<dbReference type="PANTHER" id="PTHR30373:SF8">
    <property type="entry name" value="BLL7265 PROTEIN"/>
    <property type="match status" value="1"/>
</dbReference>
<comment type="caution">
    <text evidence="2">The sequence shown here is derived from an EMBL/GenBank/DDBJ whole genome shotgun (WGS) entry which is preliminary data.</text>
</comment>
<dbReference type="Pfam" id="PF04536">
    <property type="entry name" value="TPM_phosphatase"/>
    <property type="match status" value="1"/>
</dbReference>
<organism evidence="2 3">
    <name type="scientific">Mesonia sediminis</name>
    <dbReference type="NCBI Taxonomy" id="1703946"/>
    <lineage>
        <taxon>Bacteria</taxon>
        <taxon>Pseudomonadati</taxon>
        <taxon>Bacteroidota</taxon>
        <taxon>Flavobacteriia</taxon>
        <taxon>Flavobacteriales</taxon>
        <taxon>Flavobacteriaceae</taxon>
        <taxon>Mesonia</taxon>
    </lineage>
</organism>
<dbReference type="Proteomes" id="UP001597357">
    <property type="component" value="Unassembled WGS sequence"/>
</dbReference>
<evidence type="ECO:0000313" key="3">
    <source>
        <dbReference type="Proteomes" id="UP001597357"/>
    </source>
</evidence>
<dbReference type="PANTHER" id="PTHR30373">
    <property type="entry name" value="UPF0603 PROTEIN YGCG"/>
    <property type="match status" value="1"/>
</dbReference>
<dbReference type="EMBL" id="JBHULZ010000004">
    <property type="protein sequence ID" value="MFD2696556.1"/>
    <property type="molecule type" value="Genomic_DNA"/>
</dbReference>